<organism evidence="1 2">
    <name type="scientific">Halteria grandinella</name>
    <dbReference type="NCBI Taxonomy" id="5974"/>
    <lineage>
        <taxon>Eukaryota</taxon>
        <taxon>Sar</taxon>
        <taxon>Alveolata</taxon>
        <taxon>Ciliophora</taxon>
        <taxon>Intramacronucleata</taxon>
        <taxon>Spirotrichea</taxon>
        <taxon>Stichotrichia</taxon>
        <taxon>Sporadotrichida</taxon>
        <taxon>Halteriidae</taxon>
        <taxon>Halteria</taxon>
    </lineage>
</organism>
<dbReference type="EMBL" id="RRYP01000434">
    <property type="protein sequence ID" value="TNV87443.1"/>
    <property type="molecule type" value="Genomic_DNA"/>
</dbReference>
<reference evidence="1" key="1">
    <citation type="submission" date="2019-06" db="EMBL/GenBank/DDBJ databases">
        <authorList>
            <person name="Zheng W."/>
        </authorList>
    </citation>
    <scope>NUCLEOTIDE SEQUENCE</scope>
    <source>
        <strain evidence="1">QDHG01</strain>
    </source>
</reference>
<name>A0A8J8P559_HALGN</name>
<dbReference type="AlphaFoldDB" id="A0A8J8P559"/>
<protein>
    <submittedName>
        <fullName evidence="1">Uncharacterized protein</fullName>
    </submittedName>
</protein>
<comment type="caution">
    <text evidence="1">The sequence shown here is derived from an EMBL/GenBank/DDBJ whole genome shotgun (WGS) entry which is preliminary data.</text>
</comment>
<sequence>MKMMFLCMISSLALLLSYVIVNLQVSIVKCSLMSWLQILKTRLIKKKMIRSLSSVINIKNQSVIIR</sequence>
<keyword evidence="2" id="KW-1185">Reference proteome</keyword>
<evidence type="ECO:0000313" key="2">
    <source>
        <dbReference type="Proteomes" id="UP000785679"/>
    </source>
</evidence>
<evidence type="ECO:0000313" key="1">
    <source>
        <dbReference type="EMBL" id="TNV87443.1"/>
    </source>
</evidence>
<accession>A0A8J8P559</accession>
<proteinExistence type="predicted"/>
<dbReference type="Proteomes" id="UP000785679">
    <property type="component" value="Unassembled WGS sequence"/>
</dbReference>
<gene>
    <name evidence="1" type="ORF">FGO68_gene5332</name>
</gene>